<evidence type="ECO:0000256" key="3">
    <source>
        <dbReference type="ARBA" id="ARBA00022771"/>
    </source>
</evidence>
<gene>
    <name evidence="10" type="ORF">TBRA_LOCUS7002</name>
</gene>
<proteinExistence type="predicted"/>
<feature type="repeat" description="ANK" evidence="6">
    <location>
        <begin position="248"/>
        <end position="280"/>
    </location>
</feature>
<dbReference type="InterPro" id="IPR036770">
    <property type="entry name" value="Ankyrin_rpt-contain_sf"/>
</dbReference>
<dbReference type="GO" id="GO:0008270">
    <property type="term" value="F:zinc ion binding"/>
    <property type="evidence" value="ECO:0007669"/>
    <property type="project" value="UniProtKB-KW"/>
</dbReference>
<keyword evidence="1" id="KW-0479">Metal-binding</keyword>
<keyword evidence="11" id="KW-1185">Reference proteome</keyword>
<evidence type="ECO:0000313" key="10">
    <source>
        <dbReference type="EMBL" id="CAB0035104.1"/>
    </source>
</evidence>
<dbReference type="SUPFAM" id="SSF57667">
    <property type="entry name" value="beta-beta-alpha zinc fingers"/>
    <property type="match status" value="2"/>
</dbReference>
<dbReference type="PROSITE" id="PS00028">
    <property type="entry name" value="ZINC_FINGER_C2H2_1"/>
    <property type="match status" value="3"/>
</dbReference>
<dbReference type="PROSITE" id="PS50297">
    <property type="entry name" value="ANK_REP_REGION"/>
    <property type="match status" value="5"/>
</dbReference>
<keyword evidence="5 6" id="KW-0040">ANK repeat</keyword>
<sequence length="1558" mass="177781">MCDQLNQEVHIDARDKWGHTPLQLALDWSHHNNVAELLLRNGAESNVAKSHERTPLHLICIKYSDGKCAKLLKKFFDISDKSKRPVNIDAVTYWGETSLNSAVRLKYYKTAELLMRRGADPNAIDKYRSLALHAIGEKYTDDNEAARFLEVFFKICAEKNQKVLINARDFWGQTPLHVALYHKRRKVVALMLRNGADPNVINENGRTPLHVMCECKKDEEPTMTMLQIFFDVCDQVHRSVEVDTRDKFGKTPLQSSLNNDNKKITELLLKRGANPNWPDEDGLTYLHNFCRSRTMLSELKKFFEIMEKANKTVQIDAVDKKGRTPLQLAVTNFLPDVIDLLLDRGADLSSFVFPSESDFDESFELVNSRSKMELAVGVLSIVKNLEKRGYEMSRSDALAIMKLFAKYGPFEKSEGLVRLFADEKLAIQNFAATRRDGIVQSSIAAGHRTRTHDDRRTGLHCLRFADAIYIHIGGRAISLRRTTDCKIIDASTKINFACAARYVHEYTPEATPRAQPRGKSISNNLHFPWYVCKYPRTLDTIHEGRKDFACTNCEKKFGCKSELLKHQRTVHESRKDFVCDECEKKFGSKSYLLNHQRTVHEGRKDYSCSECEKKFGQKSHLIRHRMAVHENRKDHPCVECKSRTKLSKLRLSRVCHQHTTIRCLPTTIYKYRTDIVRIYCNLQIKGRSPSSGRSSNQYYRIKKAARLYDLGEPPFILHADCATFLSADESLHACAVIITHPARIYNNILFNYLARNRNRVVQYVCLYMSSIITALERLKRAAATGSRPQPIVPRKPYTVQCEQITSPAMMVVALGCIFLSRVLHAKTRLVRLQHSKVILRPRSRSWTLSLVYVSGCYISGNVCGSASIGSVCGRLQLRAHAQPQKRFAAFSAILPPTRSLGCFTNLAKEHLSDRVRRCRRTDKHIHTHAHTRRNDRTGMTSCNVHLVPLDFAYAYDGYLFSRVMSLGDFDVHLEPSLLSPSDDEDEVVSSAVDGDFVNNKMCLRPRAISKSAVGYSVDDNEIDNSAECYPDDDHHAEWHVDGGVSDASSDNEIDDCVRNPDDDDDDSVLCTDNPKEVLDDSYPDSDSSPALQAPLNKSSAKKLRKQQLAAATKAAERKECLQAKALPVGYFGLVADTSSSKEEEKAKKPELKKKLVRWSGPKIDWVRNKYKPQLPPTKVPTKVSTLELTEVFASLVPDHERCHLKLCQVSDVLAVLELLEDEGYDVDLNCALKVMELFSKFELFEKSVDDNNSWYDKKFLEYAKDIMIKPNLSLSQLLQLQPKEEAKLLNYSDYFDIGCSRKLNRLLRSHRDPCGLRLCEKLSSRFFRPWAQASFMELVHKRLPLECYTYRASHAARTLKWIIIKPRVCCAFDPRHFVYALFIHRKLCDGFEYEFLNQTSYDNFVYIFRNRNTQSIFSVMPIPLNSRCKFEYIAEIRRGGLLCTRLTLVTERPMVGKEPRGRSSPRGAFASPYSTYTLKTTVPSVEAARPAYIVILGFFSPLAGTGRETSIASGNSARFVRSYTYIYRQLRADPFCELSMRAQRASSRAIARLRARKI</sequence>
<dbReference type="FunFam" id="3.30.160.60:FF:000100">
    <property type="entry name" value="Zinc finger 45-like"/>
    <property type="match status" value="1"/>
</dbReference>
<dbReference type="PANTHER" id="PTHR24198:SF165">
    <property type="entry name" value="ANKYRIN REPEAT-CONTAINING PROTEIN-RELATED"/>
    <property type="match status" value="1"/>
</dbReference>
<dbReference type="SMART" id="SM00355">
    <property type="entry name" value="ZnF_C2H2"/>
    <property type="match status" value="3"/>
</dbReference>
<feature type="repeat" description="ANK" evidence="6">
    <location>
        <begin position="94"/>
        <end position="126"/>
    </location>
</feature>
<dbReference type="Gene3D" id="1.25.40.20">
    <property type="entry name" value="Ankyrin repeat-containing domain"/>
    <property type="match status" value="4"/>
</dbReference>
<feature type="domain" description="C2H2-type" evidence="9">
    <location>
        <begin position="577"/>
        <end position="605"/>
    </location>
</feature>
<dbReference type="PROSITE" id="PS50088">
    <property type="entry name" value="ANK_REPEAT"/>
    <property type="match status" value="5"/>
</dbReference>
<dbReference type="PANTHER" id="PTHR24198">
    <property type="entry name" value="ANKYRIN REPEAT AND PROTEIN KINASE DOMAIN-CONTAINING PROTEIN"/>
    <property type="match status" value="1"/>
</dbReference>
<dbReference type="Pfam" id="PF13857">
    <property type="entry name" value="Ank_5"/>
    <property type="match status" value="1"/>
</dbReference>
<evidence type="ECO:0000256" key="6">
    <source>
        <dbReference type="PROSITE-ProRule" id="PRU00023"/>
    </source>
</evidence>
<dbReference type="Proteomes" id="UP000479190">
    <property type="component" value="Unassembled WGS sequence"/>
</dbReference>
<keyword evidence="2" id="KW-0677">Repeat</keyword>
<dbReference type="SMART" id="SM00248">
    <property type="entry name" value="ANK"/>
    <property type="match status" value="7"/>
</dbReference>
<evidence type="ECO:0000259" key="9">
    <source>
        <dbReference type="PROSITE" id="PS50157"/>
    </source>
</evidence>
<reference evidence="10 11" key="1">
    <citation type="submission" date="2020-02" db="EMBL/GenBank/DDBJ databases">
        <authorList>
            <person name="Ferguson B K."/>
        </authorList>
    </citation>
    <scope>NUCLEOTIDE SEQUENCE [LARGE SCALE GENOMIC DNA]</scope>
</reference>
<dbReference type="InterPro" id="IPR036236">
    <property type="entry name" value="Znf_C2H2_sf"/>
</dbReference>
<feature type="repeat" description="ANK" evidence="6">
    <location>
        <begin position="321"/>
        <end position="349"/>
    </location>
</feature>
<feature type="repeat" description="ANK" evidence="6">
    <location>
        <begin position="17"/>
        <end position="50"/>
    </location>
</feature>
<keyword evidence="4" id="KW-0862">Zinc</keyword>
<feature type="domain" description="C2H2-type" evidence="9">
    <location>
        <begin position="606"/>
        <end position="634"/>
    </location>
</feature>
<dbReference type="PROSITE" id="PS50157">
    <property type="entry name" value="ZINC_FINGER_C2H2_2"/>
    <property type="match status" value="3"/>
</dbReference>
<name>A0A6H5IE06_9HYME</name>
<dbReference type="Pfam" id="PF12796">
    <property type="entry name" value="Ank_2"/>
    <property type="match status" value="2"/>
</dbReference>
<feature type="region of interest" description="Disordered" evidence="8">
    <location>
        <begin position="1041"/>
        <end position="1102"/>
    </location>
</feature>
<dbReference type="SUPFAM" id="SSF48403">
    <property type="entry name" value="Ankyrin repeat"/>
    <property type="match status" value="1"/>
</dbReference>
<evidence type="ECO:0000256" key="8">
    <source>
        <dbReference type="SAM" id="MobiDB-lite"/>
    </source>
</evidence>
<dbReference type="InterPro" id="IPR013087">
    <property type="entry name" value="Znf_C2H2_type"/>
</dbReference>
<dbReference type="InterPro" id="IPR002110">
    <property type="entry name" value="Ankyrin_rpt"/>
</dbReference>
<feature type="repeat" description="ANK" evidence="6">
    <location>
        <begin position="171"/>
        <end position="203"/>
    </location>
</feature>
<keyword evidence="3 7" id="KW-0863">Zinc-finger</keyword>
<evidence type="ECO:0000256" key="2">
    <source>
        <dbReference type="ARBA" id="ARBA00022737"/>
    </source>
</evidence>
<feature type="domain" description="C2H2-type" evidence="9">
    <location>
        <begin position="548"/>
        <end position="576"/>
    </location>
</feature>
<evidence type="ECO:0000256" key="7">
    <source>
        <dbReference type="PROSITE-ProRule" id="PRU00042"/>
    </source>
</evidence>
<evidence type="ECO:0000256" key="4">
    <source>
        <dbReference type="ARBA" id="ARBA00022833"/>
    </source>
</evidence>
<dbReference type="OrthoDB" id="194358at2759"/>
<dbReference type="EMBL" id="CADCXV010000770">
    <property type="protein sequence ID" value="CAB0035104.1"/>
    <property type="molecule type" value="Genomic_DNA"/>
</dbReference>
<dbReference type="Pfam" id="PF00096">
    <property type="entry name" value="zf-C2H2"/>
    <property type="match status" value="2"/>
</dbReference>
<dbReference type="Gene3D" id="3.30.160.60">
    <property type="entry name" value="Classic Zinc Finger"/>
    <property type="match status" value="3"/>
</dbReference>
<evidence type="ECO:0000256" key="1">
    <source>
        <dbReference type="ARBA" id="ARBA00022723"/>
    </source>
</evidence>
<evidence type="ECO:0000256" key="5">
    <source>
        <dbReference type="ARBA" id="ARBA00023043"/>
    </source>
</evidence>
<organism evidence="10 11">
    <name type="scientific">Trichogramma brassicae</name>
    <dbReference type="NCBI Taxonomy" id="86971"/>
    <lineage>
        <taxon>Eukaryota</taxon>
        <taxon>Metazoa</taxon>
        <taxon>Ecdysozoa</taxon>
        <taxon>Arthropoda</taxon>
        <taxon>Hexapoda</taxon>
        <taxon>Insecta</taxon>
        <taxon>Pterygota</taxon>
        <taxon>Neoptera</taxon>
        <taxon>Endopterygota</taxon>
        <taxon>Hymenoptera</taxon>
        <taxon>Apocrita</taxon>
        <taxon>Proctotrupomorpha</taxon>
        <taxon>Chalcidoidea</taxon>
        <taxon>Trichogrammatidae</taxon>
        <taxon>Trichogramma</taxon>
    </lineage>
</organism>
<accession>A0A6H5IE06</accession>
<evidence type="ECO:0000313" key="11">
    <source>
        <dbReference type="Proteomes" id="UP000479190"/>
    </source>
</evidence>
<protein>
    <recommendedName>
        <fullName evidence="9">C2H2-type domain-containing protein</fullName>
    </recommendedName>
</protein>